<organism evidence="2 3">
    <name type="scientific">Flavobacterium hungaricum</name>
    <dbReference type="NCBI Taxonomy" id="2082725"/>
    <lineage>
        <taxon>Bacteria</taxon>
        <taxon>Pseudomonadati</taxon>
        <taxon>Bacteroidota</taxon>
        <taxon>Flavobacteriia</taxon>
        <taxon>Flavobacteriales</taxon>
        <taxon>Flavobacteriaceae</taxon>
        <taxon>Flavobacterium</taxon>
    </lineage>
</organism>
<keyword evidence="1" id="KW-0812">Transmembrane</keyword>
<sequence length="82" mass="9685">MVILNSNKKKKIILFSLGIIFILLISRFLYFRAYDSINVNKCEESNSNVIIQFSEYQVKDIKKLKILVIQKGNFKKEISKRK</sequence>
<evidence type="ECO:0000256" key="1">
    <source>
        <dbReference type="SAM" id="Phobius"/>
    </source>
</evidence>
<keyword evidence="1" id="KW-1133">Transmembrane helix</keyword>
<name>A0ABR9TFW5_9FLAO</name>
<keyword evidence="1" id="KW-0472">Membrane</keyword>
<accession>A0ABR9TFW5</accession>
<evidence type="ECO:0000313" key="2">
    <source>
        <dbReference type="EMBL" id="MBE8724246.1"/>
    </source>
</evidence>
<gene>
    <name evidence="2" type="ORF">C4F50_04725</name>
</gene>
<comment type="caution">
    <text evidence="2">The sequence shown here is derived from an EMBL/GenBank/DDBJ whole genome shotgun (WGS) entry which is preliminary data.</text>
</comment>
<keyword evidence="3" id="KW-1185">Reference proteome</keyword>
<dbReference type="Proteomes" id="UP000640614">
    <property type="component" value="Unassembled WGS sequence"/>
</dbReference>
<evidence type="ECO:0000313" key="3">
    <source>
        <dbReference type="Proteomes" id="UP000640614"/>
    </source>
</evidence>
<reference evidence="2 3" key="1">
    <citation type="submission" date="2018-07" db="EMBL/GenBank/DDBJ databases">
        <title>Genome assembly of strain KB82.</title>
        <authorList>
            <person name="Kukolya J."/>
            <person name="Horvath B."/>
            <person name="Nagy I."/>
            <person name="Toth A."/>
        </authorList>
    </citation>
    <scope>NUCLEOTIDE SEQUENCE [LARGE SCALE GENOMIC DNA]</scope>
    <source>
        <strain evidence="2 3">Kb82</strain>
    </source>
</reference>
<dbReference type="EMBL" id="PRDM01000001">
    <property type="protein sequence ID" value="MBE8724246.1"/>
    <property type="molecule type" value="Genomic_DNA"/>
</dbReference>
<feature type="transmembrane region" description="Helical" evidence="1">
    <location>
        <begin position="12"/>
        <end position="31"/>
    </location>
</feature>
<proteinExistence type="predicted"/>
<protein>
    <submittedName>
        <fullName evidence="2">Uncharacterized protein</fullName>
    </submittedName>
</protein>